<protein>
    <submittedName>
        <fullName evidence="2">6-aminohexanoate hydrolase</fullName>
    </submittedName>
</protein>
<evidence type="ECO:0000313" key="3">
    <source>
        <dbReference type="Proteomes" id="UP000515733"/>
    </source>
</evidence>
<organism evidence="2 3">
    <name type="scientific">Denitratisoma oestradiolicum</name>
    <dbReference type="NCBI Taxonomy" id="311182"/>
    <lineage>
        <taxon>Bacteria</taxon>
        <taxon>Pseudomonadati</taxon>
        <taxon>Pseudomonadota</taxon>
        <taxon>Betaproteobacteria</taxon>
        <taxon>Nitrosomonadales</taxon>
        <taxon>Sterolibacteriaceae</taxon>
        <taxon>Denitratisoma</taxon>
    </lineage>
</organism>
<gene>
    <name evidence="2" type="ORF">DENOEST_3681</name>
</gene>
<dbReference type="InterPro" id="IPR012338">
    <property type="entry name" value="Beta-lactam/transpept-like"/>
</dbReference>
<dbReference type="SUPFAM" id="SSF56601">
    <property type="entry name" value="beta-lactamase/transpeptidase-like"/>
    <property type="match status" value="1"/>
</dbReference>
<dbReference type="RefSeq" id="WP_145771950.1">
    <property type="nucleotide sequence ID" value="NZ_LR778301.1"/>
</dbReference>
<evidence type="ECO:0000313" key="2">
    <source>
        <dbReference type="EMBL" id="CAB1370835.1"/>
    </source>
</evidence>
<proteinExistence type="predicted"/>
<dbReference type="Gene3D" id="3.40.710.10">
    <property type="entry name" value="DD-peptidase/beta-lactamase superfamily"/>
    <property type="match status" value="1"/>
</dbReference>
<evidence type="ECO:0000259" key="1">
    <source>
        <dbReference type="Pfam" id="PF00144"/>
    </source>
</evidence>
<dbReference type="InterPro" id="IPR001466">
    <property type="entry name" value="Beta-lactam-related"/>
</dbReference>
<dbReference type="Pfam" id="PF00144">
    <property type="entry name" value="Beta-lactamase"/>
    <property type="match status" value="1"/>
</dbReference>
<reference evidence="2 3" key="1">
    <citation type="submission" date="2020-03" db="EMBL/GenBank/DDBJ databases">
        <authorList>
            <consortium name="Genoscope - CEA"/>
            <person name="William W."/>
        </authorList>
    </citation>
    <scope>NUCLEOTIDE SEQUENCE [LARGE SCALE GENOMIC DNA]</scope>
    <source>
        <strain evidence="3">DSM 16959</strain>
    </source>
</reference>
<dbReference type="AlphaFoldDB" id="A0A6S6Y2S4"/>
<keyword evidence="2" id="KW-0378">Hydrolase</keyword>
<dbReference type="PANTHER" id="PTHR43283:SF7">
    <property type="entry name" value="BETA-LACTAMASE-RELATED DOMAIN-CONTAINING PROTEIN"/>
    <property type="match status" value="1"/>
</dbReference>
<dbReference type="Proteomes" id="UP000515733">
    <property type="component" value="Chromosome"/>
</dbReference>
<name>A0A6S6Y2S4_9PROT</name>
<dbReference type="KEGG" id="doe:DENOEST_3681"/>
<dbReference type="EMBL" id="LR778301">
    <property type="protein sequence ID" value="CAB1370835.1"/>
    <property type="molecule type" value="Genomic_DNA"/>
</dbReference>
<keyword evidence="3" id="KW-1185">Reference proteome</keyword>
<feature type="domain" description="Beta-lactamase-related" evidence="1">
    <location>
        <begin position="126"/>
        <end position="417"/>
    </location>
</feature>
<accession>A0A6S6Y2S4</accession>
<dbReference type="OrthoDB" id="9799367at2"/>
<sequence>MHKTKLTCYGVIQCLPSILFSILALSGTIAALLTQAALAADIPAADLMKGFPPPPEARVNVLNWQQNPQKIWSFQHVRELFPTRRIQPKSPGASWQGAQKFEHLKFKQGAQSVTWPEFLQRNHVDAALILHQGKVVDERYFNGMDKGVPHFMFSASKSMTGLMAATAVAEGRLDETAQVGKLIPELVGSAWADATVRQVMDMTDGVRFSEDYYDPSADVWAYSAAMGWVTSETRNVRQVGILEMLPTLRARYDEPQGKVFHYRSAATDVVAWLAKRAYGMTVSEWLESRLWAPLGMEYDASMMLDPAGTEVAFAGISATARDLARIGQMLLDGGRVNGYQILPSSIPADLAKGGDQAAFEAGAPGAKGRSYRNQWWVSHQSPRSFSAIGAFNQRLMVFPDDGLVVVLFSSHPRPTAAPELELPLHNAVLAMVQQLQGR</sequence>
<dbReference type="InterPro" id="IPR050789">
    <property type="entry name" value="Diverse_Enzym_Activities"/>
</dbReference>
<dbReference type="GO" id="GO:0016787">
    <property type="term" value="F:hydrolase activity"/>
    <property type="evidence" value="ECO:0007669"/>
    <property type="project" value="UniProtKB-KW"/>
</dbReference>
<dbReference type="PANTHER" id="PTHR43283">
    <property type="entry name" value="BETA-LACTAMASE-RELATED"/>
    <property type="match status" value="1"/>
</dbReference>